<name>A0A3N0Z7G0_ANAGA</name>
<feature type="domain" description="Fibronectin type-III" evidence="15">
    <location>
        <begin position="830"/>
        <end position="920"/>
    </location>
</feature>
<evidence type="ECO:0000256" key="7">
    <source>
        <dbReference type="ARBA" id="ARBA00022989"/>
    </source>
</evidence>
<dbReference type="InterPro" id="IPR011009">
    <property type="entry name" value="Kinase-like_dom_sf"/>
</dbReference>
<feature type="domain" description="Fibronectin type-III" evidence="15">
    <location>
        <begin position="734"/>
        <end position="828"/>
    </location>
</feature>
<evidence type="ECO:0000313" key="17">
    <source>
        <dbReference type="Proteomes" id="UP000281406"/>
    </source>
</evidence>
<dbReference type="PANTHER" id="PTHR31432:SF0">
    <property type="entry name" value="INTRAFLAGELLAR TRANSPORT PROTEIN 74 HOMOLOG"/>
    <property type="match status" value="1"/>
</dbReference>
<dbReference type="SMART" id="SM00060">
    <property type="entry name" value="FN3"/>
    <property type="match status" value="3"/>
</dbReference>
<dbReference type="InterPro" id="IPR001245">
    <property type="entry name" value="Ser-Thr/Tyr_kinase_cat_dom"/>
</dbReference>
<dbReference type="InterPro" id="IPR036116">
    <property type="entry name" value="FN3_sf"/>
</dbReference>
<dbReference type="SMART" id="SM00409">
    <property type="entry name" value="IG"/>
    <property type="match status" value="1"/>
</dbReference>
<dbReference type="PROSITE" id="PS50853">
    <property type="entry name" value="FN3"/>
    <property type="match status" value="3"/>
</dbReference>
<evidence type="ECO:0000256" key="1">
    <source>
        <dbReference type="ARBA" id="ARBA00004479"/>
    </source>
</evidence>
<dbReference type="Gene3D" id="2.60.40.10">
    <property type="entry name" value="Immunoglobulins"/>
    <property type="match status" value="6"/>
</dbReference>
<evidence type="ECO:0000256" key="2">
    <source>
        <dbReference type="ARBA" id="ARBA00006692"/>
    </source>
</evidence>
<dbReference type="SUPFAM" id="SSF48726">
    <property type="entry name" value="Immunoglobulin"/>
    <property type="match status" value="1"/>
</dbReference>
<protein>
    <recommendedName>
        <fullName evidence="3">receptor protein-tyrosine kinase</fullName>
        <ecNumber evidence="3">2.7.10.1</ecNumber>
    </recommendedName>
</protein>
<dbReference type="OrthoDB" id="1668230at2759"/>
<dbReference type="GO" id="GO:0048487">
    <property type="term" value="F:beta-tubulin binding"/>
    <property type="evidence" value="ECO:0007669"/>
    <property type="project" value="InterPro"/>
</dbReference>
<feature type="coiled-coil region" evidence="12">
    <location>
        <begin position="59"/>
        <end position="203"/>
    </location>
</feature>
<evidence type="ECO:0000256" key="13">
    <source>
        <dbReference type="SAM" id="Phobius"/>
    </source>
</evidence>
<dbReference type="PANTHER" id="PTHR31432">
    <property type="entry name" value="INTRAFLAGELLAR TRANSPORT PROTEIN 74 HOMOLOG"/>
    <property type="match status" value="1"/>
</dbReference>
<dbReference type="EMBL" id="RJVU01007700">
    <property type="protein sequence ID" value="ROL53898.1"/>
    <property type="molecule type" value="Genomic_DNA"/>
</dbReference>
<keyword evidence="5 13" id="KW-0812">Transmembrane</keyword>
<dbReference type="Pfam" id="PF13927">
    <property type="entry name" value="Ig_3"/>
    <property type="match status" value="1"/>
</dbReference>
<dbReference type="InterPro" id="IPR007110">
    <property type="entry name" value="Ig-like_dom"/>
</dbReference>
<keyword evidence="9 16" id="KW-0675">Receptor</keyword>
<dbReference type="InterPro" id="IPR020635">
    <property type="entry name" value="Tyr_kinase_cat_dom"/>
</dbReference>
<dbReference type="SMART" id="SM00219">
    <property type="entry name" value="TyrKc"/>
    <property type="match status" value="1"/>
</dbReference>
<evidence type="ECO:0000256" key="8">
    <source>
        <dbReference type="ARBA" id="ARBA00023136"/>
    </source>
</evidence>
<keyword evidence="4" id="KW-0808">Transferase</keyword>
<dbReference type="InterPro" id="IPR036179">
    <property type="entry name" value="Ig-like_dom_sf"/>
</dbReference>
<feature type="domain" description="Fibronectin type-III" evidence="15">
    <location>
        <begin position="925"/>
        <end position="1022"/>
    </location>
</feature>
<comment type="caution">
    <text evidence="16">The sequence shown here is derived from an EMBL/GenBank/DDBJ whole genome shotgun (WGS) entry which is preliminary data.</text>
</comment>
<dbReference type="InterPro" id="IPR003599">
    <property type="entry name" value="Ig_sub"/>
</dbReference>
<dbReference type="GO" id="GO:0007169">
    <property type="term" value="P:cell surface receptor protein tyrosine kinase signaling pathway"/>
    <property type="evidence" value="ECO:0007669"/>
    <property type="project" value="InterPro"/>
</dbReference>
<evidence type="ECO:0000256" key="10">
    <source>
        <dbReference type="ARBA" id="ARBA00023180"/>
    </source>
</evidence>
<dbReference type="EC" id="2.7.10.1" evidence="3"/>
<evidence type="ECO:0000256" key="3">
    <source>
        <dbReference type="ARBA" id="ARBA00011902"/>
    </source>
</evidence>
<feature type="domain" description="Ig-like" evidence="14">
    <location>
        <begin position="637"/>
        <end position="714"/>
    </location>
</feature>
<evidence type="ECO:0000256" key="5">
    <source>
        <dbReference type="ARBA" id="ARBA00022692"/>
    </source>
</evidence>
<accession>A0A3N0Z7G0</accession>
<evidence type="ECO:0000256" key="6">
    <source>
        <dbReference type="ARBA" id="ARBA00022777"/>
    </source>
</evidence>
<feature type="transmembrane region" description="Helical" evidence="13">
    <location>
        <begin position="1035"/>
        <end position="1059"/>
    </location>
</feature>
<dbReference type="GO" id="GO:0004714">
    <property type="term" value="F:transmembrane receptor protein tyrosine kinase activity"/>
    <property type="evidence" value="ECO:0007669"/>
    <property type="project" value="UniProtKB-EC"/>
</dbReference>
<dbReference type="Pfam" id="PF10430">
    <property type="entry name" value="Ig_Tie2_1"/>
    <property type="match status" value="1"/>
</dbReference>
<organism evidence="16 17">
    <name type="scientific">Anabarilius grahami</name>
    <name type="common">Kanglang fish</name>
    <name type="synonym">Barilius grahami</name>
    <dbReference type="NCBI Taxonomy" id="495550"/>
    <lineage>
        <taxon>Eukaryota</taxon>
        <taxon>Metazoa</taxon>
        <taxon>Chordata</taxon>
        <taxon>Craniata</taxon>
        <taxon>Vertebrata</taxon>
        <taxon>Euteleostomi</taxon>
        <taxon>Actinopterygii</taxon>
        <taxon>Neopterygii</taxon>
        <taxon>Teleostei</taxon>
        <taxon>Ostariophysi</taxon>
        <taxon>Cypriniformes</taxon>
        <taxon>Xenocyprididae</taxon>
        <taxon>Xenocypridinae</taxon>
        <taxon>Xenocypridinae incertae sedis</taxon>
        <taxon>Anabarilius</taxon>
    </lineage>
</organism>
<evidence type="ECO:0000313" key="16">
    <source>
        <dbReference type="EMBL" id="ROL53898.1"/>
    </source>
</evidence>
<dbReference type="InterPro" id="IPR003961">
    <property type="entry name" value="FN3_dom"/>
</dbReference>
<dbReference type="Pfam" id="PF00041">
    <property type="entry name" value="fn3"/>
    <property type="match status" value="2"/>
</dbReference>
<dbReference type="AlphaFoldDB" id="A0A3N0Z7G0"/>
<keyword evidence="6 16" id="KW-0418">Kinase</keyword>
<evidence type="ECO:0000256" key="4">
    <source>
        <dbReference type="ARBA" id="ARBA00022679"/>
    </source>
</evidence>
<evidence type="ECO:0000259" key="15">
    <source>
        <dbReference type="PROSITE" id="PS50853"/>
    </source>
</evidence>
<sequence>MKKVLESKNPLHERHTKRIFVQTSHSPISMLPKEDMIRAVEDDIVQEKQAAQDIIKKMSADKQAKYTEMKATNEELLQELYSHQEELDALMSRKETFEADLLHSQAKQEAVMLHEKLLELENRRDAMLAEDRNMGSPQEERERLFKQVKENNQEIASMERQLSEIREKISHLTEEMRQLDADMEEHQGERTQKYKELQKREEEIDSYLNTFEENKCQEQQLIRDTQSSVVALLEHSSRNISRLQQLSVVTAQELRSMQDDLSFKETEMQKSQSTARGLSSESERLQQDLLKVEQLEGKVSTELQTLRDQLELMTRELHTYRDLDALKAAGEDRKKRLQEDRVTLTQRKDTFKKMLHKMNEEYESLKNQLQENETHVELTNMERKWQHLEQNNFVMKECSALDISDVTLINPDPVVSSANLPSLLCVSSDWMGSGTSLLSLGHEYPDPNPHVLSTEPGRSHHSAAKVTWTSRNHTFGAFYCQVKNSNGSKIYTYKMLHEASFLPESLTITVNEGEDVNITFTKKTDLPEDILIDKNGYFVHSLPKDEIMETMHYPITNAEAQSHAGLYAIRYISGAPFSSAITRLIVRMCGEGRFGSSCKERCEDRFCRSLVFCLRDPYGCSCASGWRGLNCNEDTRPVIVSSPGDIELNSGATYTVNCSASGQPAPLHGEITLVKPDKTTVYAVDTQTEKNQTTSTFRVENITVSAAGRWLCQVKIKRFQEEKEFMVIVKVPPQPQKPPVLNDSGLHHLLLLVNKDSYTGDGPLTSVKVVYKQAGTSSWKSVEASGCLVRLDNLSPMTSYTTRVQLSRHGPGGTGQPGPEANFSTQVLELPVGVKLIPINQTSLALSWDVASAEDAWGYEVTCQQVGASGTVRKFQLTSNTSGVDLSELKPRHKYQCRVRTTSSATDLPCPNVSAWTLSDQLPPPPANISTCNISDSSAIITWSVAEGHSIYRAVIRYQQTEQTDYSQQVQLDVQLDQTSMHFQLRGLRADSTYQLELWTVNNMGESTERPQISLQTLTPQESSQLHGLQAHSKMLFYAILGSAGMTCITILLAFCIVLQLKKATFQRRMVQAFHNIVREEPVVQFSSVPLNMPKKVPNSSQSVAYPTLEWSDIKFQDVIGEGNFGQFIHRDLAARNILVGENFVAKIADFGLSRGGTPYCGLTCAELYEKLPLGFRLEKPLNCDDEVYELMKQCWKEKPYERPSFAQILMSLNRMLEERKVSELITLPVLMKRSLHVVLLVTLSSHSVQTYVNTTLYEKFTYAGIDCSAEEAG</sequence>
<keyword evidence="12" id="KW-0175">Coiled coil</keyword>
<keyword evidence="10" id="KW-0325">Glycoprotein</keyword>
<gene>
    <name evidence="16" type="ORF">DPX16_9598</name>
</gene>
<dbReference type="GO" id="GO:0035735">
    <property type="term" value="P:intraciliary transport involved in cilium assembly"/>
    <property type="evidence" value="ECO:0007669"/>
    <property type="project" value="TreeGrafter"/>
</dbReference>
<dbReference type="GO" id="GO:0005886">
    <property type="term" value="C:plasma membrane"/>
    <property type="evidence" value="ECO:0007669"/>
    <property type="project" value="InterPro"/>
</dbReference>
<feature type="coiled-coil region" evidence="12">
    <location>
        <begin position="275"/>
        <end position="382"/>
    </location>
</feature>
<dbReference type="PROSITE" id="PS01186">
    <property type="entry name" value="EGF_2"/>
    <property type="match status" value="1"/>
</dbReference>
<dbReference type="GO" id="GO:0005929">
    <property type="term" value="C:cilium"/>
    <property type="evidence" value="ECO:0007669"/>
    <property type="project" value="TreeGrafter"/>
</dbReference>
<dbReference type="SUPFAM" id="SSF49265">
    <property type="entry name" value="Fibronectin type III"/>
    <property type="match status" value="2"/>
</dbReference>
<evidence type="ECO:0000256" key="11">
    <source>
        <dbReference type="ARBA" id="ARBA00023319"/>
    </source>
</evidence>
<evidence type="ECO:0000259" key="14">
    <source>
        <dbReference type="PROSITE" id="PS50835"/>
    </source>
</evidence>
<proteinExistence type="inferred from homology"/>
<keyword evidence="11" id="KW-0393">Immunoglobulin domain</keyword>
<keyword evidence="7 13" id="KW-1133">Transmembrane helix</keyword>
<dbReference type="InterPro" id="IPR018941">
    <property type="entry name" value="Tyr_kin_Tie2_Ig-like_dom-1_N"/>
</dbReference>
<dbReference type="PROSITE" id="PS00022">
    <property type="entry name" value="EGF_1"/>
    <property type="match status" value="1"/>
</dbReference>
<dbReference type="Proteomes" id="UP000281406">
    <property type="component" value="Unassembled WGS sequence"/>
</dbReference>
<dbReference type="PROSITE" id="PS00109">
    <property type="entry name" value="PROTEIN_KINASE_TYR"/>
    <property type="match status" value="1"/>
</dbReference>
<evidence type="ECO:0000256" key="9">
    <source>
        <dbReference type="ARBA" id="ARBA00023170"/>
    </source>
</evidence>
<dbReference type="Pfam" id="PF07714">
    <property type="entry name" value="PK_Tyr_Ser-Thr"/>
    <property type="match status" value="1"/>
</dbReference>
<comment type="similarity">
    <text evidence="2">Belongs to the protein kinase superfamily. CAMK Ser/Thr protein kinase family.</text>
</comment>
<dbReference type="PROSITE" id="PS50835">
    <property type="entry name" value="IG_LIKE"/>
    <property type="match status" value="1"/>
</dbReference>
<dbReference type="InterPro" id="IPR000742">
    <property type="entry name" value="EGF"/>
</dbReference>
<keyword evidence="8 13" id="KW-0472">Membrane</keyword>
<reference evidence="16 17" key="1">
    <citation type="submission" date="2018-10" db="EMBL/GenBank/DDBJ databases">
        <title>Genome assembly for a Yunnan-Guizhou Plateau 3E fish, Anabarilius grahami (Regan), and its evolutionary and genetic applications.</title>
        <authorList>
            <person name="Jiang W."/>
        </authorList>
    </citation>
    <scope>NUCLEOTIDE SEQUENCE [LARGE SCALE GENOMIC DNA]</scope>
    <source>
        <strain evidence="16">AG-KIZ</strain>
        <tissue evidence="16">Muscle</tissue>
    </source>
</reference>
<dbReference type="GO" id="GO:0030992">
    <property type="term" value="C:intraciliary transport particle B"/>
    <property type="evidence" value="ECO:0007669"/>
    <property type="project" value="InterPro"/>
</dbReference>
<dbReference type="SUPFAM" id="SSF56112">
    <property type="entry name" value="Protein kinase-like (PK-like)"/>
    <property type="match status" value="1"/>
</dbReference>
<dbReference type="GO" id="GO:0005524">
    <property type="term" value="F:ATP binding"/>
    <property type="evidence" value="ECO:0007669"/>
    <property type="project" value="InterPro"/>
</dbReference>
<evidence type="ECO:0000256" key="12">
    <source>
        <dbReference type="SAM" id="Coils"/>
    </source>
</evidence>
<comment type="subcellular location">
    <subcellularLocation>
        <location evidence="1">Membrane</location>
        <topology evidence="1">Single-pass type I membrane protein</topology>
    </subcellularLocation>
</comment>
<dbReference type="InterPro" id="IPR013783">
    <property type="entry name" value="Ig-like_fold"/>
</dbReference>
<keyword evidence="17" id="KW-1185">Reference proteome</keyword>
<dbReference type="InterPro" id="IPR029602">
    <property type="entry name" value="IFT74"/>
</dbReference>
<dbReference type="InterPro" id="IPR008266">
    <property type="entry name" value="Tyr_kinase_AS"/>
</dbReference>
<dbReference type="CDD" id="cd00063">
    <property type="entry name" value="FN3"/>
    <property type="match status" value="2"/>
</dbReference>
<dbReference type="Gene3D" id="1.10.510.10">
    <property type="entry name" value="Transferase(Phosphotransferase) domain 1"/>
    <property type="match status" value="2"/>
</dbReference>